<accession>A0A7W5G8K6</accession>
<dbReference type="InterPro" id="IPR011330">
    <property type="entry name" value="Glyco_hydro/deAcase_b/a-brl"/>
</dbReference>
<dbReference type="GO" id="GO:0016810">
    <property type="term" value="F:hydrolase activity, acting on carbon-nitrogen (but not peptide) bonds"/>
    <property type="evidence" value="ECO:0007669"/>
    <property type="project" value="InterPro"/>
</dbReference>
<evidence type="ECO:0000313" key="4">
    <source>
        <dbReference type="Proteomes" id="UP000518605"/>
    </source>
</evidence>
<dbReference type="PANTHER" id="PTHR10587">
    <property type="entry name" value="GLYCOSYL TRANSFERASE-RELATED"/>
    <property type="match status" value="1"/>
</dbReference>
<reference evidence="3 4" key="1">
    <citation type="submission" date="2020-08" db="EMBL/GenBank/DDBJ databases">
        <title>Genomic Encyclopedia of Type Strains, Phase III (KMG-III): the genomes of soil and plant-associated and newly described type strains.</title>
        <authorList>
            <person name="Whitman W."/>
        </authorList>
    </citation>
    <scope>NUCLEOTIDE SEQUENCE [LARGE SCALE GENOMIC DNA]</scope>
    <source>
        <strain evidence="3 4">CECT 8234</strain>
    </source>
</reference>
<dbReference type="PROSITE" id="PS51677">
    <property type="entry name" value="NODB"/>
    <property type="match status" value="1"/>
</dbReference>
<protein>
    <submittedName>
        <fullName evidence="3">Peptidoglycan/xylan/chitin deacetylase (PgdA/CDA1 family)</fullName>
    </submittedName>
</protein>
<name>A0A7W5G8K6_9BACL</name>
<gene>
    <name evidence="3" type="ORF">FHS16_000750</name>
</gene>
<feature type="region of interest" description="Disordered" evidence="1">
    <location>
        <begin position="209"/>
        <end position="241"/>
    </location>
</feature>
<dbReference type="InterPro" id="IPR002509">
    <property type="entry name" value="NODB_dom"/>
</dbReference>
<dbReference type="CDD" id="cd10917">
    <property type="entry name" value="CE4_NodB_like_6s_7s"/>
    <property type="match status" value="1"/>
</dbReference>
<organism evidence="3 4">
    <name type="scientific">Paenibacillus endophyticus</name>
    <dbReference type="NCBI Taxonomy" id="1294268"/>
    <lineage>
        <taxon>Bacteria</taxon>
        <taxon>Bacillati</taxon>
        <taxon>Bacillota</taxon>
        <taxon>Bacilli</taxon>
        <taxon>Bacillales</taxon>
        <taxon>Paenibacillaceae</taxon>
        <taxon>Paenibacillus</taxon>
    </lineage>
</organism>
<dbReference type="InterPro" id="IPR050248">
    <property type="entry name" value="Polysacc_deacetylase_ArnD"/>
</dbReference>
<dbReference type="GO" id="GO:0005975">
    <property type="term" value="P:carbohydrate metabolic process"/>
    <property type="evidence" value="ECO:0007669"/>
    <property type="project" value="InterPro"/>
</dbReference>
<keyword evidence="4" id="KW-1185">Reference proteome</keyword>
<dbReference type="EMBL" id="JACHXW010000002">
    <property type="protein sequence ID" value="MBB3150716.1"/>
    <property type="molecule type" value="Genomic_DNA"/>
</dbReference>
<feature type="domain" description="NodB homology" evidence="2">
    <location>
        <begin position="267"/>
        <end position="442"/>
    </location>
</feature>
<evidence type="ECO:0000313" key="3">
    <source>
        <dbReference type="EMBL" id="MBB3150716.1"/>
    </source>
</evidence>
<sequence length="445" mass="50987">MESDPVQMIELLSLQQSANGYQMAVRISRESACTDCVVELDEYTYNQVLSILPQSRGRSRLSLYTKWDPYRRLHYSHISYKEGDLRSTLYFACSTAYIAKLQLLKEGIVPVDEAERLSPVHEASQLKPMRITKLGTSQPKRQVFFRLAAFSLFIMIAVISTSDRLFNEEDDSLTLSVNAASSLYEQPAQTDNRDRLHVNTAVYSVSQNEKPRPVSFSTAQEELKEEELKEEELKEEQLKEEQLKDEDKLYESYVLEGDKAIYALPKGYVALTFDDGPSAYTEEIVDILKEQKVAATFLFIGKNTRKYPDAVAYASDQKMSVGNHSWDHADLEHLKRDEKLENVGMAAKAIEKLTKQTNTVFRPPYGSISDTLIEDLHKNKMKVLMWNRDPEDWKADSSDAIMSYFHKVDPSGGIYVLHEKEKTVKALPAIIKYLKNKKLKFVIFE</sequence>
<comment type="caution">
    <text evidence="3">The sequence shown here is derived from an EMBL/GenBank/DDBJ whole genome shotgun (WGS) entry which is preliminary data.</text>
</comment>
<feature type="compositionally biased region" description="Basic and acidic residues" evidence="1">
    <location>
        <begin position="231"/>
        <end position="241"/>
    </location>
</feature>
<evidence type="ECO:0000259" key="2">
    <source>
        <dbReference type="PROSITE" id="PS51677"/>
    </source>
</evidence>
<dbReference type="SUPFAM" id="SSF88713">
    <property type="entry name" value="Glycoside hydrolase/deacetylase"/>
    <property type="match status" value="1"/>
</dbReference>
<dbReference type="Gene3D" id="3.20.20.370">
    <property type="entry name" value="Glycoside hydrolase/deacetylase"/>
    <property type="match status" value="1"/>
</dbReference>
<proteinExistence type="predicted"/>
<dbReference type="AlphaFoldDB" id="A0A7W5G8K6"/>
<dbReference type="RefSeq" id="WP_183558989.1">
    <property type="nucleotide sequence ID" value="NZ_CBCSLB010000004.1"/>
</dbReference>
<evidence type="ECO:0000256" key="1">
    <source>
        <dbReference type="SAM" id="MobiDB-lite"/>
    </source>
</evidence>
<dbReference type="Proteomes" id="UP000518605">
    <property type="component" value="Unassembled WGS sequence"/>
</dbReference>
<dbReference type="Pfam" id="PF01522">
    <property type="entry name" value="Polysacc_deac_1"/>
    <property type="match status" value="1"/>
</dbReference>